<name>A0A366HT31_9BACT</name>
<reference evidence="1 2" key="1">
    <citation type="submission" date="2018-06" db="EMBL/GenBank/DDBJ databases">
        <title>Genomic Encyclopedia of Type Strains, Phase IV (KMG-IV): sequencing the most valuable type-strain genomes for metagenomic binning, comparative biology and taxonomic classification.</title>
        <authorList>
            <person name="Goeker M."/>
        </authorList>
    </citation>
    <scope>NUCLEOTIDE SEQUENCE [LARGE SCALE GENOMIC DNA]</scope>
    <source>
        <strain evidence="1 2">DSM 25532</strain>
    </source>
</reference>
<keyword evidence="2" id="KW-1185">Reference proteome</keyword>
<evidence type="ECO:0000313" key="1">
    <source>
        <dbReference type="EMBL" id="RBP46083.1"/>
    </source>
</evidence>
<dbReference type="EMBL" id="QNRR01000002">
    <property type="protein sequence ID" value="RBP46083.1"/>
    <property type="molecule type" value="Genomic_DNA"/>
</dbReference>
<dbReference type="AlphaFoldDB" id="A0A366HT31"/>
<gene>
    <name evidence="1" type="ORF">DES53_102469</name>
</gene>
<dbReference type="Proteomes" id="UP000253426">
    <property type="component" value="Unassembled WGS sequence"/>
</dbReference>
<proteinExistence type="predicted"/>
<comment type="caution">
    <text evidence="1">The sequence shown here is derived from an EMBL/GenBank/DDBJ whole genome shotgun (WGS) entry which is preliminary data.</text>
</comment>
<organism evidence="1 2">
    <name type="scientific">Roseimicrobium gellanilyticum</name>
    <dbReference type="NCBI Taxonomy" id="748857"/>
    <lineage>
        <taxon>Bacteria</taxon>
        <taxon>Pseudomonadati</taxon>
        <taxon>Verrucomicrobiota</taxon>
        <taxon>Verrucomicrobiia</taxon>
        <taxon>Verrucomicrobiales</taxon>
        <taxon>Verrucomicrobiaceae</taxon>
        <taxon>Roseimicrobium</taxon>
    </lineage>
</organism>
<protein>
    <submittedName>
        <fullName evidence="1">Uncharacterized protein</fullName>
    </submittedName>
</protein>
<evidence type="ECO:0000313" key="2">
    <source>
        <dbReference type="Proteomes" id="UP000253426"/>
    </source>
</evidence>
<accession>A0A366HT31</accession>
<sequence>MGMHVTSLTVVPSLGMMRSFQIAFDLKGNALLADDSPHSHEC</sequence>